<organism evidence="7 8">
    <name type="scientific">Glaciibacter psychrotolerans</name>
    <dbReference type="NCBI Taxonomy" id="670054"/>
    <lineage>
        <taxon>Bacteria</taxon>
        <taxon>Bacillati</taxon>
        <taxon>Actinomycetota</taxon>
        <taxon>Actinomycetes</taxon>
        <taxon>Micrococcales</taxon>
        <taxon>Microbacteriaceae</taxon>
        <taxon>Glaciibacter</taxon>
    </lineage>
</organism>
<dbReference type="PROSITE" id="PS50850">
    <property type="entry name" value="MFS"/>
    <property type="match status" value="1"/>
</dbReference>
<dbReference type="Pfam" id="PF07690">
    <property type="entry name" value="MFS_1"/>
    <property type="match status" value="1"/>
</dbReference>
<evidence type="ECO:0000256" key="3">
    <source>
        <dbReference type="ARBA" id="ARBA00022989"/>
    </source>
</evidence>
<dbReference type="InterPro" id="IPR020846">
    <property type="entry name" value="MFS_dom"/>
</dbReference>
<gene>
    <name evidence="7" type="ORF">HNR05_002634</name>
</gene>
<keyword evidence="8" id="KW-1185">Reference proteome</keyword>
<evidence type="ECO:0000256" key="4">
    <source>
        <dbReference type="ARBA" id="ARBA00023136"/>
    </source>
</evidence>
<feature type="transmembrane region" description="Helical" evidence="5">
    <location>
        <begin position="341"/>
        <end position="365"/>
    </location>
</feature>
<comment type="subcellular location">
    <subcellularLocation>
        <location evidence="1">Cell membrane</location>
        <topology evidence="1">Multi-pass membrane protein</topology>
    </subcellularLocation>
</comment>
<dbReference type="PANTHER" id="PTHR23534:SF1">
    <property type="entry name" value="MAJOR FACILITATOR SUPERFAMILY PROTEIN"/>
    <property type="match status" value="1"/>
</dbReference>
<name>A0A7Z0J7E0_9MICO</name>
<keyword evidence="4 5" id="KW-0472">Membrane</keyword>
<evidence type="ECO:0000256" key="2">
    <source>
        <dbReference type="ARBA" id="ARBA00022692"/>
    </source>
</evidence>
<feature type="transmembrane region" description="Helical" evidence="5">
    <location>
        <begin position="163"/>
        <end position="181"/>
    </location>
</feature>
<reference evidence="7 8" key="1">
    <citation type="submission" date="2020-07" db="EMBL/GenBank/DDBJ databases">
        <title>Sequencing the genomes of 1000 actinobacteria strains.</title>
        <authorList>
            <person name="Klenk H.-P."/>
        </authorList>
    </citation>
    <scope>NUCLEOTIDE SEQUENCE [LARGE SCALE GENOMIC DNA]</scope>
    <source>
        <strain evidence="7 8">LI1</strain>
    </source>
</reference>
<evidence type="ECO:0000259" key="6">
    <source>
        <dbReference type="PROSITE" id="PS50850"/>
    </source>
</evidence>
<keyword evidence="2 5" id="KW-0812">Transmembrane</keyword>
<dbReference type="PANTHER" id="PTHR23534">
    <property type="entry name" value="MFS PERMEASE"/>
    <property type="match status" value="1"/>
</dbReference>
<feature type="transmembrane region" description="Helical" evidence="5">
    <location>
        <begin position="405"/>
        <end position="424"/>
    </location>
</feature>
<dbReference type="AlphaFoldDB" id="A0A7Z0J7E0"/>
<feature type="transmembrane region" description="Helical" evidence="5">
    <location>
        <begin position="252"/>
        <end position="272"/>
    </location>
</feature>
<dbReference type="Gene3D" id="1.20.1250.20">
    <property type="entry name" value="MFS general substrate transporter like domains"/>
    <property type="match status" value="1"/>
</dbReference>
<accession>A0A7Z0J7E0</accession>
<feature type="transmembrane region" description="Helical" evidence="5">
    <location>
        <begin position="75"/>
        <end position="95"/>
    </location>
</feature>
<dbReference type="InterPro" id="IPR036259">
    <property type="entry name" value="MFS_trans_sf"/>
</dbReference>
<dbReference type="SUPFAM" id="SSF103473">
    <property type="entry name" value="MFS general substrate transporter"/>
    <property type="match status" value="1"/>
</dbReference>
<dbReference type="RefSeq" id="WP_246318404.1">
    <property type="nucleotide sequence ID" value="NZ_JACCFM010000001.1"/>
</dbReference>
<feature type="transmembrane region" description="Helical" evidence="5">
    <location>
        <begin position="201"/>
        <end position="219"/>
    </location>
</feature>
<dbReference type="GO" id="GO:0022857">
    <property type="term" value="F:transmembrane transporter activity"/>
    <property type="evidence" value="ECO:0007669"/>
    <property type="project" value="InterPro"/>
</dbReference>
<evidence type="ECO:0000256" key="1">
    <source>
        <dbReference type="ARBA" id="ARBA00004651"/>
    </source>
</evidence>
<evidence type="ECO:0000313" key="8">
    <source>
        <dbReference type="Proteomes" id="UP000537260"/>
    </source>
</evidence>
<dbReference type="GO" id="GO:0005886">
    <property type="term" value="C:plasma membrane"/>
    <property type="evidence" value="ECO:0007669"/>
    <property type="project" value="UniProtKB-SubCell"/>
</dbReference>
<dbReference type="Proteomes" id="UP000537260">
    <property type="component" value="Unassembled WGS sequence"/>
</dbReference>
<feature type="domain" description="Major facilitator superfamily (MFS) profile" evidence="6">
    <location>
        <begin position="37"/>
        <end position="427"/>
    </location>
</feature>
<feature type="transmembrane region" description="Helical" evidence="5">
    <location>
        <begin position="284"/>
        <end position="305"/>
    </location>
</feature>
<dbReference type="InterPro" id="IPR011701">
    <property type="entry name" value="MFS"/>
</dbReference>
<feature type="transmembrane region" description="Helical" evidence="5">
    <location>
        <begin position="317"/>
        <end position="335"/>
    </location>
</feature>
<sequence length="433" mass="43434">MADPRTTDAGTTDARIAGRASAAAPRRRLSRRSGWMPLALLIVNQLLAGVGVASGIAVGGLLAEQLSGTVTMAGLAQTSSVLGAGLVAIPLARLATRVGRHWALATGYALALVGTLLVFVASATGSIAILLIGLAAFGAASAAGLQARFAATEVASKGFEARSMSVVLWATTLGSVAGPNLSQLGSDLGRSLGIEPLAGPYLFSGVAFALSTLLAAAFLRTPPAGQLAGEAAPAAPLGLRAAVRIALRQPQAVFAIVAIVCSHTIMVGVMVMTPVHMNHQGMSLGLVGLVISVHIVGMYGASPLMGWLADRVGPARVIFIGVAILGLAAVIGALLAPDDMIGLSLALGLLGLGWSAGMIGGSALLTRTVEQRIRVPLQGATDAAMNLAAAMAAAASGLLLAWGGFAAVNVVAMLVLIPMIVFGLRARAHLARG</sequence>
<protein>
    <submittedName>
        <fullName evidence="7">MFS family permease</fullName>
    </submittedName>
</protein>
<keyword evidence="3 5" id="KW-1133">Transmembrane helix</keyword>
<feature type="transmembrane region" description="Helical" evidence="5">
    <location>
        <begin position="127"/>
        <end position="151"/>
    </location>
</feature>
<evidence type="ECO:0000313" key="7">
    <source>
        <dbReference type="EMBL" id="NYJ20843.1"/>
    </source>
</evidence>
<evidence type="ECO:0000256" key="5">
    <source>
        <dbReference type="SAM" id="Phobius"/>
    </source>
</evidence>
<feature type="transmembrane region" description="Helical" evidence="5">
    <location>
        <begin position="102"/>
        <end position="121"/>
    </location>
</feature>
<dbReference type="EMBL" id="JACCFM010000001">
    <property type="protein sequence ID" value="NYJ20843.1"/>
    <property type="molecule type" value="Genomic_DNA"/>
</dbReference>
<proteinExistence type="predicted"/>
<feature type="transmembrane region" description="Helical" evidence="5">
    <location>
        <begin position="35"/>
        <end position="63"/>
    </location>
</feature>
<comment type="caution">
    <text evidence="7">The sequence shown here is derived from an EMBL/GenBank/DDBJ whole genome shotgun (WGS) entry which is preliminary data.</text>
</comment>